<organism evidence="5 6">
    <name type="scientific">Cylindrotheca closterium</name>
    <dbReference type="NCBI Taxonomy" id="2856"/>
    <lineage>
        <taxon>Eukaryota</taxon>
        <taxon>Sar</taxon>
        <taxon>Stramenopiles</taxon>
        <taxon>Ochrophyta</taxon>
        <taxon>Bacillariophyta</taxon>
        <taxon>Bacillariophyceae</taxon>
        <taxon>Bacillariophycidae</taxon>
        <taxon>Bacillariales</taxon>
        <taxon>Bacillariaceae</taxon>
        <taxon>Cylindrotheca</taxon>
    </lineage>
</organism>
<dbReference type="InterPro" id="IPR051573">
    <property type="entry name" value="Ankyrin-SOCS_box_domain"/>
</dbReference>
<keyword evidence="3 4" id="KW-0040">ANK repeat</keyword>
<dbReference type="PROSITE" id="PS50297">
    <property type="entry name" value="ANK_REP_REGION"/>
    <property type="match status" value="2"/>
</dbReference>
<accession>A0AAD2CTB4</accession>
<evidence type="ECO:0008006" key="7">
    <source>
        <dbReference type="Google" id="ProtNLM"/>
    </source>
</evidence>
<comment type="similarity">
    <text evidence="1">Belongs to the ankyrin SOCS box (ASB) family.</text>
</comment>
<proteinExistence type="inferred from homology"/>
<dbReference type="PANTHER" id="PTHR24136">
    <property type="entry name" value="SOWAH (DROSOPHILA) HOMOLOG"/>
    <property type="match status" value="1"/>
</dbReference>
<evidence type="ECO:0000256" key="3">
    <source>
        <dbReference type="ARBA" id="ARBA00023043"/>
    </source>
</evidence>
<evidence type="ECO:0000313" key="6">
    <source>
        <dbReference type="Proteomes" id="UP001295423"/>
    </source>
</evidence>
<feature type="repeat" description="ANK" evidence="4">
    <location>
        <begin position="97"/>
        <end position="130"/>
    </location>
</feature>
<evidence type="ECO:0000256" key="4">
    <source>
        <dbReference type="PROSITE-ProRule" id="PRU00023"/>
    </source>
</evidence>
<dbReference type="GO" id="GO:0016567">
    <property type="term" value="P:protein ubiquitination"/>
    <property type="evidence" value="ECO:0007669"/>
    <property type="project" value="TreeGrafter"/>
</dbReference>
<dbReference type="InterPro" id="IPR002110">
    <property type="entry name" value="Ankyrin_rpt"/>
</dbReference>
<dbReference type="AlphaFoldDB" id="A0AAD2CTB4"/>
<comment type="caution">
    <text evidence="5">The sequence shown here is derived from an EMBL/GenBank/DDBJ whole genome shotgun (WGS) entry which is preliminary data.</text>
</comment>
<evidence type="ECO:0000313" key="5">
    <source>
        <dbReference type="EMBL" id="CAJ1945479.1"/>
    </source>
</evidence>
<protein>
    <recommendedName>
        <fullName evidence="7">Ankyrin repeat protein</fullName>
    </recommendedName>
</protein>
<dbReference type="EMBL" id="CAKOGP040001446">
    <property type="protein sequence ID" value="CAJ1945479.1"/>
    <property type="molecule type" value="Genomic_DNA"/>
</dbReference>
<reference evidence="5" key="1">
    <citation type="submission" date="2023-08" db="EMBL/GenBank/DDBJ databases">
        <authorList>
            <person name="Audoor S."/>
            <person name="Bilcke G."/>
        </authorList>
    </citation>
    <scope>NUCLEOTIDE SEQUENCE</scope>
</reference>
<keyword evidence="2" id="KW-0677">Repeat</keyword>
<evidence type="ECO:0000256" key="1">
    <source>
        <dbReference type="ARBA" id="ARBA00005949"/>
    </source>
</evidence>
<dbReference type="PANTHER" id="PTHR24136:SF15">
    <property type="entry name" value="ANK_REP_REGION DOMAIN-CONTAINING PROTEIN"/>
    <property type="match status" value="1"/>
</dbReference>
<dbReference type="Proteomes" id="UP001295423">
    <property type="component" value="Unassembled WGS sequence"/>
</dbReference>
<sequence length="179" mass="19622">MLEATINGCLYTTPLAIVTWKFTRLLLENGADVNATKDDSNPELEVVKLLLEKGANVRASTSTGSTPLHFSCCYALQVPVVQLLLDRGADVQAINGDRTTPLHLACLNENVEIARMLLLDRGANVETKTSKGITPLEMAYYEVKCPKLTRLLVQHMMALAGCAVIVETDVIYDVVALWF</sequence>
<gene>
    <name evidence="5" type="ORF">CYCCA115_LOCUS9623</name>
</gene>
<dbReference type="GO" id="GO:0045732">
    <property type="term" value="P:positive regulation of protein catabolic process"/>
    <property type="evidence" value="ECO:0007669"/>
    <property type="project" value="TreeGrafter"/>
</dbReference>
<feature type="repeat" description="ANK" evidence="4">
    <location>
        <begin position="63"/>
        <end position="96"/>
    </location>
</feature>
<dbReference type="PROSITE" id="PS50088">
    <property type="entry name" value="ANK_REPEAT"/>
    <property type="match status" value="2"/>
</dbReference>
<keyword evidence="6" id="KW-1185">Reference proteome</keyword>
<dbReference type="Gene3D" id="1.25.40.20">
    <property type="entry name" value="Ankyrin repeat-containing domain"/>
    <property type="match status" value="1"/>
</dbReference>
<evidence type="ECO:0000256" key="2">
    <source>
        <dbReference type="ARBA" id="ARBA00022737"/>
    </source>
</evidence>
<dbReference type="SMART" id="SM00248">
    <property type="entry name" value="ANK"/>
    <property type="match status" value="4"/>
</dbReference>
<name>A0AAD2CTB4_9STRA</name>
<dbReference type="SUPFAM" id="SSF48403">
    <property type="entry name" value="Ankyrin repeat"/>
    <property type="match status" value="1"/>
</dbReference>
<dbReference type="InterPro" id="IPR036770">
    <property type="entry name" value="Ankyrin_rpt-contain_sf"/>
</dbReference>
<dbReference type="Pfam" id="PF13857">
    <property type="entry name" value="Ank_5"/>
    <property type="match status" value="1"/>
</dbReference>